<protein>
    <submittedName>
        <fullName evidence="1">Uncharacterized protein</fullName>
    </submittedName>
</protein>
<dbReference type="AlphaFoldDB" id="A0AAD1N0R4"/>
<name>A0AAD1N0R4_MYCMB</name>
<accession>A0AAD1N0R4</accession>
<evidence type="ECO:0000313" key="2">
    <source>
        <dbReference type="Proteomes" id="UP000466039"/>
    </source>
</evidence>
<reference evidence="1 2" key="1">
    <citation type="journal article" date="2019" name="Emerg. Microbes Infect.">
        <title>Comprehensive subspecies identification of 175 nontuberculous mycobacteria species based on 7547 genomic profiles.</title>
        <authorList>
            <person name="Matsumoto Y."/>
            <person name="Kinjo T."/>
            <person name="Motooka D."/>
            <person name="Nabeya D."/>
            <person name="Jung N."/>
            <person name="Uechi K."/>
            <person name="Horii T."/>
            <person name="Iida T."/>
            <person name="Fujita J."/>
            <person name="Nakamura S."/>
        </authorList>
    </citation>
    <scope>NUCLEOTIDE SEQUENCE [LARGE SCALE GENOMIC DNA]</scope>
    <source>
        <strain evidence="1 2">JCM 15658</strain>
    </source>
</reference>
<dbReference type="EMBL" id="AP022617">
    <property type="protein sequence ID" value="BBZ62979.1"/>
    <property type="molecule type" value="Genomic_DNA"/>
</dbReference>
<keyword evidence="2" id="KW-1185">Reference proteome</keyword>
<gene>
    <name evidence="1" type="ORF">MMON_42800</name>
</gene>
<proteinExistence type="predicted"/>
<organism evidence="1 2">
    <name type="scientific">Mycolicibacterium monacense</name>
    <name type="common">Mycobacterium monacense</name>
    <dbReference type="NCBI Taxonomy" id="85693"/>
    <lineage>
        <taxon>Bacteria</taxon>
        <taxon>Bacillati</taxon>
        <taxon>Actinomycetota</taxon>
        <taxon>Actinomycetes</taxon>
        <taxon>Mycobacteriales</taxon>
        <taxon>Mycobacteriaceae</taxon>
        <taxon>Mycolicibacterium</taxon>
    </lineage>
</organism>
<evidence type="ECO:0000313" key="1">
    <source>
        <dbReference type="EMBL" id="BBZ62979.1"/>
    </source>
</evidence>
<sequence>MFARGYGYLRLPSFEAGVLFVVPEAWGFAVVIDGRGGYCFVCPADRNTDFELPWPLGVEWLAIDGS</sequence>
<dbReference type="Proteomes" id="UP000466039">
    <property type="component" value="Chromosome"/>
</dbReference>